<reference evidence="3 4" key="1">
    <citation type="journal article" date="2019" name="Nat. Microbiol.">
        <title>Mediterranean grassland soil C-N compound turnover is dependent on rainfall and depth, and is mediated by genomically divergent microorganisms.</title>
        <authorList>
            <person name="Diamond S."/>
            <person name="Andeer P.F."/>
            <person name="Li Z."/>
            <person name="Crits-Christoph A."/>
            <person name="Burstein D."/>
            <person name="Anantharaman K."/>
            <person name="Lane K.R."/>
            <person name="Thomas B.C."/>
            <person name="Pan C."/>
            <person name="Northen T.R."/>
            <person name="Banfield J.F."/>
        </authorList>
    </citation>
    <scope>NUCLEOTIDE SEQUENCE [LARGE SCALE GENOMIC DNA]</scope>
    <source>
        <strain evidence="3">WS_4</strain>
    </source>
</reference>
<proteinExistence type="predicted"/>
<dbReference type="Gene3D" id="2.40.50.100">
    <property type="match status" value="1"/>
</dbReference>
<comment type="caution">
    <text evidence="3">The sequence shown here is derived from an EMBL/GenBank/DDBJ whole genome shotgun (WGS) entry which is preliminary data.</text>
</comment>
<evidence type="ECO:0000259" key="2">
    <source>
        <dbReference type="PROSITE" id="PS50968"/>
    </source>
</evidence>
<dbReference type="AlphaFoldDB" id="A0A538SR85"/>
<dbReference type="EMBL" id="VBOU01000079">
    <property type="protein sequence ID" value="TMQ53879.1"/>
    <property type="molecule type" value="Genomic_DNA"/>
</dbReference>
<dbReference type="Proteomes" id="UP000319829">
    <property type="component" value="Unassembled WGS sequence"/>
</dbReference>
<dbReference type="InterPro" id="IPR050709">
    <property type="entry name" value="Biotin_Carboxyl_Carrier/Decarb"/>
</dbReference>
<protein>
    <recommendedName>
        <fullName evidence="2">Lipoyl-binding domain-containing protein</fullName>
    </recommendedName>
</protein>
<dbReference type="InterPro" id="IPR000089">
    <property type="entry name" value="Biotin_lipoyl"/>
</dbReference>
<dbReference type="PANTHER" id="PTHR45266:SF3">
    <property type="entry name" value="OXALOACETATE DECARBOXYLASE ALPHA CHAIN"/>
    <property type="match status" value="1"/>
</dbReference>
<sequence length="204" mass="22295">MQERDSAEGNRAAGDLHIPTCAWPWGPGDRAVAREADMRILLSKGSQDLEVEVEPEGSAYRVTLGDRTHRVDGVIESAMRVRIDARPVEGWVRRQAETIVVDLHGRAFRFRIRDPRAPKLSRRRSLEDAARGELHAPMPGLVVLVLTHEGEEVEAGRPVVVIEAMKMQNALVAPVAGRVRSIPVTPGSAVETGQLLLAITPAEA</sequence>
<dbReference type="InterPro" id="IPR001882">
    <property type="entry name" value="Biotin_BS"/>
</dbReference>
<feature type="domain" description="Lipoyl-binding" evidence="2">
    <location>
        <begin position="123"/>
        <end position="200"/>
    </location>
</feature>
<dbReference type="SUPFAM" id="SSF51230">
    <property type="entry name" value="Single hybrid motif"/>
    <property type="match status" value="1"/>
</dbReference>
<dbReference type="PROSITE" id="PS50968">
    <property type="entry name" value="BIOTINYL_LIPOYL"/>
    <property type="match status" value="1"/>
</dbReference>
<evidence type="ECO:0000313" key="3">
    <source>
        <dbReference type="EMBL" id="TMQ53879.1"/>
    </source>
</evidence>
<accession>A0A538SR85</accession>
<dbReference type="CDD" id="cd06850">
    <property type="entry name" value="biotinyl_domain"/>
    <property type="match status" value="1"/>
</dbReference>
<dbReference type="PANTHER" id="PTHR45266">
    <property type="entry name" value="OXALOACETATE DECARBOXYLASE ALPHA CHAIN"/>
    <property type="match status" value="1"/>
</dbReference>
<organism evidence="3 4">
    <name type="scientific">Eiseniibacteriota bacterium</name>
    <dbReference type="NCBI Taxonomy" id="2212470"/>
    <lineage>
        <taxon>Bacteria</taxon>
        <taxon>Candidatus Eiseniibacteriota</taxon>
    </lineage>
</organism>
<evidence type="ECO:0000256" key="1">
    <source>
        <dbReference type="ARBA" id="ARBA00023267"/>
    </source>
</evidence>
<dbReference type="InterPro" id="IPR011053">
    <property type="entry name" value="Single_hybrid_motif"/>
</dbReference>
<dbReference type="Pfam" id="PF00364">
    <property type="entry name" value="Biotin_lipoyl"/>
    <property type="match status" value="1"/>
</dbReference>
<dbReference type="PROSITE" id="PS00188">
    <property type="entry name" value="BIOTIN"/>
    <property type="match status" value="1"/>
</dbReference>
<name>A0A538SR85_UNCEI</name>
<evidence type="ECO:0000313" key="4">
    <source>
        <dbReference type="Proteomes" id="UP000319829"/>
    </source>
</evidence>
<gene>
    <name evidence="3" type="ORF">E6K74_08105</name>
</gene>
<keyword evidence="1" id="KW-0092">Biotin</keyword>
<dbReference type="FunFam" id="2.40.50.100:FF:000003">
    <property type="entry name" value="Acetyl-CoA carboxylase biotin carboxyl carrier protein"/>
    <property type="match status" value="1"/>
</dbReference>